<evidence type="ECO:0000313" key="3">
    <source>
        <dbReference type="Proteomes" id="UP000198820"/>
    </source>
</evidence>
<evidence type="ECO:0008006" key="4">
    <source>
        <dbReference type="Google" id="ProtNLM"/>
    </source>
</evidence>
<dbReference type="AlphaFoldDB" id="A0A1H3WKX9"/>
<keyword evidence="1" id="KW-0732">Signal</keyword>
<sequence length="416" mass="43973">MKKLIYSVLFFNLLILSSCSDDDSIAIETEQPDNEVVSGNITENTVWTKDNVYTLEGKVIVDGGATLTIEAGTLIKGAEGVETQASALIIDRNAKLIANGTADEPIIFTSVLDEIEPGDLESPNLTVDDRGLWGGLIILGNAPVSLEGDVTEQLIEGIPPGSGYGLYGGNNPDDSSGSMQYISIRHGGANIGEGNEINGFTTGGVGSGTYINHIEVIANLDDGVEFFGGTHDASNIVVWGVGDDSVDLDQAYSGNITNVAIVQTNVSDHGLEIDGPEGEALTGEFTLNNVTIFSDNSVSNANSGNREYAQFRSNAMGSINNILLIGGTQGTDFTLQDDENVTENYNNAKLTFSNIEVVLPSSASGLEDVFIDSSGLTSFTSDANDFANIINNIDDASVGSDLSVFEWSWTYQAAEF</sequence>
<name>A0A1H3WKX9_9FLAO</name>
<dbReference type="PANTHER" id="PTHR41339:SF1">
    <property type="entry name" value="SECRETED PROTEIN"/>
    <property type="match status" value="1"/>
</dbReference>
<proteinExistence type="predicted"/>
<dbReference type="PANTHER" id="PTHR41339">
    <property type="entry name" value="LIPL48"/>
    <property type="match status" value="1"/>
</dbReference>
<evidence type="ECO:0000256" key="1">
    <source>
        <dbReference type="SAM" id="SignalP"/>
    </source>
</evidence>
<organism evidence="2 3">
    <name type="scientific">Psychroflexus halocasei</name>
    <dbReference type="NCBI Taxonomy" id="908615"/>
    <lineage>
        <taxon>Bacteria</taxon>
        <taxon>Pseudomonadati</taxon>
        <taxon>Bacteroidota</taxon>
        <taxon>Flavobacteriia</taxon>
        <taxon>Flavobacteriales</taxon>
        <taxon>Flavobacteriaceae</taxon>
        <taxon>Psychroflexus</taxon>
    </lineage>
</organism>
<evidence type="ECO:0000313" key="2">
    <source>
        <dbReference type="EMBL" id="SDZ86848.1"/>
    </source>
</evidence>
<dbReference type="EMBL" id="FNQF01000002">
    <property type="protein sequence ID" value="SDZ86848.1"/>
    <property type="molecule type" value="Genomic_DNA"/>
</dbReference>
<dbReference type="RefSeq" id="WP_093238855.1">
    <property type="nucleotide sequence ID" value="NZ_FNQF01000002.1"/>
</dbReference>
<reference evidence="2 3" key="1">
    <citation type="submission" date="2016-10" db="EMBL/GenBank/DDBJ databases">
        <authorList>
            <person name="de Groot N.N."/>
        </authorList>
    </citation>
    <scope>NUCLEOTIDE SEQUENCE [LARGE SCALE GENOMIC DNA]</scope>
    <source>
        <strain evidence="2 3">DSM 23581</strain>
    </source>
</reference>
<accession>A0A1H3WKX9</accession>
<dbReference type="PROSITE" id="PS51257">
    <property type="entry name" value="PROKAR_LIPOPROTEIN"/>
    <property type="match status" value="1"/>
</dbReference>
<dbReference type="STRING" id="908615.SAMN05421540_10214"/>
<protein>
    <recommendedName>
        <fullName evidence="4">Right handed beta helix region</fullName>
    </recommendedName>
</protein>
<feature type="signal peptide" evidence="1">
    <location>
        <begin position="1"/>
        <end position="21"/>
    </location>
</feature>
<gene>
    <name evidence="2" type="ORF">SAMN05421540_10214</name>
</gene>
<dbReference type="Proteomes" id="UP000198820">
    <property type="component" value="Unassembled WGS sequence"/>
</dbReference>
<keyword evidence="3" id="KW-1185">Reference proteome</keyword>
<feature type="chain" id="PRO_5011765300" description="Right handed beta helix region" evidence="1">
    <location>
        <begin position="22"/>
        <end position="416"/>
    </location>
</feature>